<reference evidence="3" key="1">
    <citation type="submission" date="2025-08" db="UniProtKB">
        <authorList>
            <consortium name="Ensembl"/>
        </authorList>
    </citation>
    <scope>IDENTIFICATION</scope>
</reference>
<dbReference type="InterPro" id="IPR011029">
    <property type="entry name" value="DEATH-like_dom_sf"/>
</dbReference>
<dbReference type="GeneTree" id="ENSGT00940000178187"/>
<dbReference type="CDD" id="cd08321">
    <property type="entry name" value="Pyrin_ASC-like"/>
    <property type="match status" value="1"/>
</dbReference>
<protein>
    <recommendedName>
        <fullName evidence="2">Pyrin domain-containing protein</fullName>
    </recommendedName>
</protein>
<sequence>MFRFVILFHKLLLTSSFLTFQWYLPLNETKGRQTIKTSHLENATREKTVDKLVQVYGVDDAVKVAIDNFSSIKRNDLAKKLTEGKMPWWCCHIMQTLTICSFVSSCLVHYLSQCLKMCTLVQNQKLLKEYLDELHESKLTEFQWYLAQNKREGSRPISRSQLEKATREETVDKLVQVYSEDGAVEVTVDILFRMNLNDLAISLSERYKRLTDSSEGHRNVPSEPHQVKTLLSIDLAKLHEILCCA</sequence>
<keyword evidence="1" id="KW-0732">Signal</keyword>
<dbReference type="Gene3D" id="1.10.533.10">
    <property type="entry name" value="Death Domain, Fas"/>
    <property type="match status" value="2"/>
</dbReference>
<organism evidence="3 4">
    <name type="scientific">Oreochromis niloticus</name>
    <name type="common">Nile tilapia</name>
    <name type="synonym">Tilapia nilotica</name>
    <dbReference type="NCBI Taxonomy" id="8128"/>
    <lineage>
        <taxon>Eukaryota</taxon>
        <taxon>Metazoa</taxon>
        <taxon>Chordata</taxon>
        <taxon>Craniata</taxon>
        <taxon>Vertebrata</taxon>
        <taxon>Euteleostomi</taxon>
        <taxon>Actinopterygii</taxon>
        <taxon>Neopterygii</taxon>
        <taxon>Teleostei</taxon>
        <taxon>Neoteleostei</taxon>
        <taxon>Acanthomorphata</taxon>
        <taxon>Ovalentaria</taxon>
        <taxon>Cichlomorphae</taxon>
        <taxon>Cichliformes</taxon>
        <taxon>Cichlidae</taxon>
        <taxon>African cichlids</taxon>
        <taxon>Pseudocrenilabrinae</taxon>
        <taxon>Oreochromini</taxon>
        <taxon>Oreochromis</taxon>
    </lineage>
</organism>
<feature type="chain" id="PRO_5025449359" description="Pyrin domain-containing protein" evidence="1">
    <location>
        <begin position="17"/>
        <end position="245"/>
    </location>
</feature>
<dbReference type="SUPFAM" id="SSF47986">
    <property type="entry name" value="DEATH domain"/>
    <property type="match status" value="2"/>
</dbReference>
<dbReference type="Ensembl" id="ENSONIT00000072624.1">
    <property type="protein sequence ID" value="ENSONIP00000035174.1"/>
    <property type="gene ID" value="ENSONIG00000027856.1"/>
</dbReference>
<reference evidence="3" key="2">
    <citation type="submission" date="2025-09" db="UniProtKB">
        <authorList>
            <consortium name="Ensembl"/>
        </authorList>
    </citation>
    <scope>IDENTIFICATION</scope>
</reference>
<dbReference type="PROSITE" id="PS50824">
    <property type="entry name" value="DAPIN"/>
    <property type="match status" value="1"/>
</dbReference>
<evidence type="ECO:0000313" key="3">
    <source>
        <dbReference type="Ensembl" id="ENSONIP00000035174.1"/>
    </source>
</evidence>
<proteinExistence type="predicted"/>
<evidence type="ECO:0000256" key="1">
    <source>
        <dbReference type="SAM" id="SignalP"/>
    </source>
</evidence>
<evidence type="ECO:0000313" key="4">
    <source>
        <dbReference type="Proteomes" id="UP000005207"/>
    </source>
</evidence>
<dbReference type="Pfam" id="PF02758">
    <property type="entry name" value="PYRIN"/>
    <property type="match status" value="2"/>
</dbReference>
<name>A0A669BKW0_ORENI</name>
<keyword evidence="4" id="KW-1185">Reference proteome</keyword>
<feature type="signal peptide" evidence="1">
    <location>
        <begin position="1"/>
        <end position="16"/>
    </location>
</feature>
<accession>A0A669BKW0</accession>
<dbReference type="OMA" id="MKETQLV"/>
<dbReference type="AlphaFoldDB" id="A0A669BKW0"/>
<dbReference type="InterPro" id="IPR004020">
    <property type="entry name" value="DAPIN"/>
</dbReference>
<dbReference type="SMART" id="SM01289">
    <property type="entry name" value="PYRIN"/>
    <property type="match status" value="2"/>
</dbReference>
<evidence type="ECO:0000259" key="2">
    <source>
        <dbReference type="PROSITE" id="PS50824"/>
    </source>
</evidence>
<feature type="domain" description="Pyrin" evidence="2">
    <location>
        <begin position="117"/>
        <end position="209"/>
    </location>
</feature>
<dbReference type="InParanoid" id="A0A669BKW0"/>
<dbReference type="Proteomes" id="UP000005207">
    <property type="component" value="Unplaced"/>
</dbReference>